<organism evidence="1 2">
    <name type="scientific">Araneus ventricosus</name>
    <name type="common">Orbweaver spider</name>
    <name type="synonym">Epeira ventricosa</name>
    <dbReference type="NCBI Taxonomy" id="182803"/>
    <lineage>
        <taxon>Eukaryota</taxon>
        <taxon>Metazoa</taxon>
        <taxon>Ecdysozoa</taxon>
        <taxon>Arthropoda</taxon>
        <taxon>Chelicerata</taxon>
        <taxon>Arachnida</taxon>
        <taxon>Araneae</taxon>
        <taxon>Araneomorphae</taxon>
        <taxon>Entelegynae</taxon>
        <taxon>Araneoidea</taxon>
        <taxon>Araneidae</taxon>
        <taxon>Araneus</taxon>
    </lineage>
</organism>
<sequence length="137" mass="15480">MHPELARSRPMYLSGSHCNSPSAEAKGLVDIAGHSPTPPFGVTHYHRQRPSPAITIPTSKARSCLIIQRLLIYVLLVPFQWDELNGNENFNSLLSISSPFKLSYLSTRPRFSPSLQHILSLFKSDRNYYCCLVHKLT</sequence>
<comment type="caution">
    <text evidence="1">The sequence shown here is derived from an EMBL/GenBank/DDBJ whole genome shotgun (WGS) entry which is preliminary data.</text>
</comment>
<name>A0A4Y2IU13_ARAVE</name>
<proteinExistence type="predicted"/>
<reference evidence="1 2" key="1">
    <citation type="journal article" date="2019" name="Sci. Rep.">
        <title>Orb-weaving spider Araneus ventricosus genome elucidates the spidroin gene catalogue.</title>
        <authorList>
            <person name="Kono N."/>
            <person name="Nakamura H."/>
            <person name="Ohtoshi R."/>
            <person name="Moran D.A.P."/>
            <person name="Shinohara A."/>
            <person name="Yoshida Y."/>
            <person name="Fujiwara M."/>
            <person name="Mori M."/>
            <person name="Tomita M."/>
            <person name="Arakawa K."/>
        </authorList>
    </citation>
    <scope>NUCLEOTIDE SEQUENCE [LARGE SCALE GENOMIC DNA]</scope>
</reference>
<accession>A0A4Y2IU13</accession>
<evidence type="ECO:0000313" key="2">
    <source>
        <dbReference type="Proteomes" id="UP000499080"/>
    </source>
</evidence>
<dbReference type="Proteomes" id="UP000499080">
    <property type="component" value="Unassembled WGS sequence"/>
</dbReference>
<gene>
    <name evidence="1" type="ORF">AVEN_166264_1</name>
</gene>
<protein>
    <submittedName>
        <fullName evidence="1">Uncharacterized protein</fullName>
    </submittedName>
</protein>
<dbReference type="EMBL" id="BGPR01002881">
    <property type="protein sequence ID" value="GBM80412.1"/>
    <property type="molecule type" value="Genomic_DNA"/>
</dbReference>
<dbReference type="AlphaFoldDB" id="A0A4Y2IU13"/>
<evidence type="ECO:0000313" key="1">
    <source>
        <dbReference type="EMBL" id="GBM80412.1"/>
    </source>
</evidence>
<keyword evidence="2" id="KW-1185">Reference proteome</keyword>